<dbReference type="RefSeq" id="WP_070077209.1">
    <property type="nucleotide sequence ID" value="NZ_CP017415.1"/>
</dbReference>
<keyword evidence="2" id="KW-1185">Reference proteome</keyword>
<evidence type="ECO:0000313" key="1">
    <source>
        <dbReference type="EMBL" id="AOU96816.1"/>
    </source>
</evidence>
<evidence type="ECO:0008006" key="3">
    <source>
        <dbReference type="Google" id="ProtNLM"/>
    </source>
</evidence>
<reference evidence="2" key="1">
    <citation type="submission" date="2016-09" db="EMBL/GenBank/DDBJ databases">
        <title>Acidihalobacter prosperus F5.</title>
        <authorList>
            <person name="Khaleque H.N."/>
            <person name="Ramsay J.P."/>
            <person name="Kaksonen A.H."/>
            <person name="Boxall N.J."/>
            <person name="Watkin E.L.J."/>
        </authorList>
    </citation>
    <scope>NUCLEOTIDE SEQUENCE [LARGE SCALE GENOMIC DNA]</scope>
    <source>
        <strain evidence="2">F5</strain>
    </source>
</reference>
<proteinExistence type="predicted"/>
<evidence type="ECO:0000313" key="2">
    <source>
        <dbReference type="Proteomes" id="UP000095401"/>
    </source>
</evidence>
<dbReference type="Proteomes" id="UP000095401">
    <property type="component" value="Chromosome"/>
</dbReference>
<dbReference type="KEGG" id="aprs:BI364_01275"/>
<dbReference type="EMBL" id="CP017415">
    <property type="protein sequence ID" value="AOU96816.1"/>
    <property type="molecule type" value="Genomic_DNA"/>
</dbReference>
<accession>A0A1D8IK34</accession>
<sequence length="138" mass="16216">MNAPPRFSDIPIRVRRTITPENKCGFCTGALCCTYITQKIPAPRSKHDFDHLLWQVSHRGVHVYRDGDGWYLLIDSRCTHLEPDGRCGIYEQRPAICREYSNDFCEFDAPAEPGFELYFHGYDDLLSYCYRRFPRWGE</sequence>
<dbReference type="InterPro" id="IPR005358">
    <property type="entry name" value="Puta_zinc/iron-chelating_dom"/>
</dbReference>
<dbReference type="Pfam" id="PF03692">
    <property type="entry name" value="CxxCxxCC"/>
    <property type="match status" value="1"/>
</dbReference>
<dbReference type="AlphaFoldDB" id="A0A1D8IK34"/>
<name>A0A1D8IK34_9GAMM</name>
<organism evidence="1 2">
    <name type="scientific">Acidihalobacter yilgarnensis</name>
    <dbReference type="NCBI Taxonomy" id="2819280"/>
    <lineage>
        <taxon>Bacteria</taxon>
        <taxon>Pseudomonadati</taxon>
        <taxon>Pseudomonadota</taxon>
        <taxon>Gammaproteobacteria</taxon>
        <taxon>Chromatiales</taxon>
        <taxon>Ectothiorhodospiraceae</taxon>
        <taxon>Acidihalobacter</taxon>
    </lineage>
</organism>
<protein>
    <recommendedName>
        <fullName evidence="3">YkgJ family cysteine cluster protein</fullName>
    </recommendedName>
</protein>
<gene>
    <name evidence="1" type="ORF">BI364_01275</name>
</gene>